<evidence type="ECO:0000259" key="15">
    <source>
        <dbReference type="Pfam" id="PF02771"/>
    </source>
</evidence>
<dbReference type="InterPro" id="IPR006091">
    <property type="entry name" value="Acyl-CoA_Oxase/DH_mid-dom"/>
</dbReference>
<comment type="cofactor">
    <cofactor evidence="1 11">
        <name>FAD</name>
        <dbReference type="ChEBI" id="CHEBI:57692"/>
    </cofactor>
</comment>
<keyword evidence="8 11" id="KW-0274">FAD</keyword>
<dbReference type="Gene3D" id="1.20.140.10">
    <property type="entry name" value="Butyryl-CoA Dehydrogenase, subunit A, domain 3"/>
    <property type="match status" value="2"/>
</dbReference>
<dbReference type="Pfam" id="PF02770">
    <property type="entry name" value="Acyl-CoA_dh_M"/>
    <property type="match status" value="1"/>
</dbReference>
<dbReference type="Proteomes" id="UP001500307">
    <property type="component" value="Unassembled WGS sequence"/>
</dbReference>
<accession>A0ABP8SZH3</accession>
<organism evidence="17 18">
    <name type="scientific">Micromonospora coerulea</name>
    <dbReference type="NCBI Taxonomy" id="47856"/>
    <lineage>
        <taxon>Bacteria</taxon>
        <taxon>Bacillati</taxon>
        <taxon>Actinomycetota</taxon>
        <taxon>Actinomycetes</taxon>
        <taxon>Micromonosporales</taxon>
        <taxon>Micromonosporaceae</taxon>
        <taxon>Micromonospora</taxon>
    </lineage>
</organism>
<comment type="pathway">
    <text evidence="2">Lipid metabolism; fatty acid beta-oxidation.</text>
</comment>
<evidence type="ECO:0000256" key="6">
    <source>
        <dbReference type="ARBA" id="ARBA00020144"/>
    </source>
</evidence>
<feature type="region of interest" description="Disordered" evidence="12">
    <location>
        <begin position="677"/>
        <end position="696"/>
    </location>
</feature>
<keyword evidence="7 11" id="KW-0285">Flavoprotein</keyword>
<dbReference type="InterPro" id="IPR046373">
    <property type="entry name" value="Acyl-CoA_Oxase/DH_mid-dom_sf"/>
</dbReference>
<dbReference type="InterPro" id="IPR015396">
    <property type="entry name" value="FadE_C"/>
</dbReference>
<dbReference type="SUPFAM" id="SSF47203">
    <property type="entry name" value="Acyl-CoA dehydrogenase C-terminal domain-like"/>
    <property type="match status" value="1"/>
</dbReference>
<name>A0ABP8SZH3_9ACTN</name>
<dbReference type="Pfam" id="PF00441">
    <property type="entry name" value="Acyl-CoA_dh_1"/>
    <property type="match status" value="1"/>
</dbReference>
<evidence type="ECO:0000256" key="8">
    <source>
        <dbReference type="ARBA" id="ARBA00022827"/>
    </source>
</evidence>
<dbReference type="InterPro" id="IPR036250">
    <property type="entry name" value="AcylCo_DH-like_C"/>
</dbReference>
<evidence type="ECO:0000313" key="17">
    <source>
        <dbReference type="EMBL" id="GAA4577076.1"/>
    </source>
</evidence>
<dbReference type="Pfam" id="PF09317">
    <property type="entry name" value="ACDH_C"/>
    <property type="match status" value="1"/>
</dbReference>
<feature type="compositionally biased region" description="Low complexity" evidence="12">
    <location>
        <begin position="32"/>
        <end position="43"/>
    </location>
</feature>
<keyword evidence="11" id="KW-0560">Oxidoreductase</keyword>
<dbReference type="PANTHER" id="PTHR43884">
    <property type="entry name" value="ACYL-COA DEHYDROGENASE"/>
    <property type="match status" value="1"/>
</dbReference>
<dbReference type="PANTHER" id="PTHR43884:SF9">
    <property type="entry name" value="COMPLEX I ASSEMBLY FACTOR ACAD9, MITOCHONDRIAL"/>
    <property type="match status" value="1"/>
</dbReference>
<evidence type="ECO:0000256" key="10">
    <source>
        <dbReference type="ARBA" id="ARBA00049247"/>
    </source>
</evidence>
<sequence length="696" mass="74306">MTTTQNSRPDGTGAAGAGGPTGREAPIDDPDTGPAAAAGEAAGTAAAIGEAGGAAPLAAEAGQVSEKEARQVAEAARESAWDRPSFGKELFLGRFRLDLINPWPRSNPDDVARAEEFLGAFGAYLDSEVDGAAIERDASIPDEVFHGLARLGAFGMKIDRKYGGLGLSNLHYCRALMRAGSISPAIGALLSAHQSIGVPQPLKMFGTAEQKQRFLPRLAGGEVSAFLLTEPDVGSDPARLATTAEPTADGTGYRLNGVKLWATNGTVATLLVVMARVPAAEGRRGGITAFVVEGDSDGITVERRNAFVGLRGLENSLTRFHDVFVPKENVIGGEGKGLKIALTTLNTGRLSLPAMCVGAGKWSLNVAREWAADRVQWGRPVGEHEAVAKKLAFIAATTYGMESMLDLCCLLADDDRNDIRIEAALVKLYASEMAWKIVDELIQIRGGRGYETADSLAARGERPAAAEQILRDLRINRIFEGSTEIMHLLIAREAVDAHLSVAGDIIDPDAGLGRKAKAGVRAGAFYAKWLPTLAVGKGQAPGAYAEFGPLAGHLRHVERTSRKLARSTFYAMSRWQGKMERKQVFLGRVVDIGAELFAMSAVCVRAYAERDTRPENVELADLFCRQARLRVEELFTGLWSNTDSVDVAAAKRILAGRYAAVEEGVATPPADAPWVARWTPGPSTEPDVRRRIPPAH</sequence>
<feature type="domain" description="Acyl-CoA dehydrogenase C-terminal bacterial-type" evidence="16">
    <location>
        <begin position="549"/>
        <end position="654"/>
    </location>
</feature>
<proteinExistence type="inferred from homology"/>
<dbReference type="SUPFAM" id="SSF56645">
    <property type="entry name" value="Acyl-CoA dehydrogenase NM domain-like"/>
    <property type="match status" value="1"/>
</dbReference>
<comment type="similarity">
    <text evidence="3 11">Belongs to the acyl-CoA dehydrogenase family.</text>
</comment>
<dbReference type="EC" id="1.3.8.8" evidence="5"/>
<feature type="domain" description="Acyl-CoA dehydrogenase/oxidase N-terminal" evidence="15">
    <location>
        <begin position="117"/>
        <end position="222"/>
    </location>
</feature>
<evidence type="ECO:0000256" key="3">
    <source>
        <dbReference type="ARBA" id="ARBA00009347"/>
    </source>
</evidence>
<dbReference type="EC" id="1.3.8.7" evidence="4"/>
<evidence type="ECO:0000259" key="13">
    <source>
        <dbReference type="Pfam" id="PF00441"/>
    </source>
</evidence>
<dbReference type="EMBL" id="BAABGU010000033">
    <property type="protein sequence ID" value="GAA4577076.1"/>
    <property type="molecule type" value="Genomic_DNA"/>
</dbReference>
<gene>
    <name evidence="17" type="ORF">GCM10023176_49900</name>
</gene>
<dbReference type="Pfam" id="PF02771">
    <property type="entry name" value="Acyl-CoA_dh_N"/>
    <property type="match status" value="1"/>
</dbReference>
<comment type="catalytic activity">
    <reaction evidence="10">
        <text>a long-chain 2,3-saturated fatty acyl-CoA + oxidized [electron-transfer flavoprotein] + H(+) = a long-chain (2E)-enoyl-CoA + reduced [electron-transfer flavoprotein]</text>
        <dbReference type="Rhea" id="RHEA:17721"/>
        <dbReference type="Rhea" id="RHEA-COMP:10685"/>
        <dbReference type="Rhea" id="RHEA-COMP:10686"/>
        <dbReference type="ChEBI" id="CHEBI:15378"/>
        <dbReference type="ChEBI" id="CHEBI:57692"/>
        <dbReference type="ChEBI" id="CHEBI:58307"/>
        <dbReference type="ChEBI" id="CHEBI:83721"/>
        <dbReference type="ChEBI" id="CHEBI:83727"/>
        <dbReference type="EC" id="1.3.8.8"/>
    </reaction>
</comment>
<keyword evidence="18" id="KW-1185">Reference proteome</keyword>
<dbReference type="Gene3D" id="1.10.540.10">
    <property type="entry name" value="Acyl-CoA dehydrogenase/oxidase, N-terminal domain"/>
    <property type="match status" value="1"/>
</dbReference>
<evidence type="ECO:0000256" key="7">
    <source>
        <dbReference type="ARBA" id="ARBA00022630"/>
    </source>
</evidence>
<dbReference type="InterPro" id="IPR013786">
    <property type="entry name" value="AcylCoA_DH/ox_N"/>
</dbReference>
<feature type="domain" description="Acyl-CoA dehydrogenase/oxidase C-terminal" evidence="13">
    <location>
        <begin position="335"/>
        <end position="493"/>
    </location>
</feature>
<evidence type="ECO:0000256" key="9">
    <source>
        <dbReference type="ARBA" id="ARBA00047882"/>
    </source>
</evidence>
<feature type="region of interest" description="Disordered" evidence="12">
    <location>
        <begin position="1"/>
        <end position="43"/>
    </location>
</feature>
<evidence type="ECO:0000256" key="11">
    <source>
        <dbReference type="RuleBase" id="RU362125"/>
    </source>
</evidence>
<protein>
    <recommendedName>
        <fullName evidence="6">Acyl-coenzyme A dehydrogenase</fullName>
        <ecNumber evidence="4">1.3.8.7</ecNumber>
        <ecNumber evidence="5">1.3.8.8</ecNumber>
    </recommendedName>
</protein>
<dbReference type="Gene3D" id="2.40.110.10">
    <property type="entry name" value="Butyryl-CoA Dehydrogenase, subunit A, domain 2"/>
    <property type="match status" value="1"/>
</dbReference>
<evidence type="ECO:0000259" key="14">
    <source>
        <dbReference type="Pfam" id="PF02770"/>
    </source>
</evidence>
<feature type="domain" description="Acyl-CoA oxidase/dehydrogenase middle" evidence="14">
    <location>
        <begin position="225"/>
        <end position="323"/>
    </location>
</feature>
<dbReference type="InterPro" id="IPR009075">
    <property type="entry name" value="AcylCo_DH/oxidase_C"/>
</dbReference>
<evidence type="ECO:0000259" key="16">
    <source>
        <dbReference type="Pfam" id="PF09317"/>
    </source>
</evidence>
<evidence type="ECO:0000256" key="1">
    <source>
        <dbReference type="ARBA" id="ARBA00001974"/>
    </source>
</evidence>
<comment type="catalytic activity">
    <reaction evidence="9">
        <text>a medium-chain 2,3-saturated fatty acyl-CoA + oxidized [electron-transfer flavoprotein] + H(+) = a medium-chain (2E)-enoyl-CoA + reduced [electron-transfer flavoprotein]</text>
        <dbReference type="Rhea" id="RHEA:14477"/>
        <dbReference type="Rhea" id="RHEA-COMP:10685"/>
        <dbReference type="Rhea" id="RHEA-COMP:10686"/>
        <dbReference type="ChEBI" id="CHEBI:15378"/>
        <dbReference type="ChEBI" id="CHEBI:57692"/>
        <dbReference type="ChEBI" id="CHEBI:58307"/>
        <dbReference type="ChEBI" id="CHEBI:83723"/>
        <dbReference type="ChEBI" id="CHEBI:83726"/>
        <dbReference type="EC" id="1.3.8.7"/>
    </reaction>
</comment>
<evidence type="ECO:0000256" key="4">
    <source>
        <dbReference type="ARBA" id="ARBA00012033"/>
    </source>
</evidence>
<evidence type="ECO:0000256" key="2">
    <source>
        <dbReference type="ARBA" id="ARBA00005005"/>
    </source>
</evidence>
<evidence type="ECO:0000256" key="5">
    <source>
        <dbReference type="ARBA" id="ARBA00012040"/>
    </source>
</evidence>
<comment type="caution">
    <text evidence="17">The sequence shown here is derived from an EMBL/GenBank/DDBJ whole genome shotgun (WGS) entry which is preliminary data.</text>
</comment>
<dbReference type="InterPro" id="IPR009100">
    <property type="entry name" value="AcylCoA_DH/oxidase_NM_dom_sf"/>
</dbReference>
<reference evidence="18" key="1">
    <citation type="journal article" date="2019" name="Int. J. Syst. Evol. Microbiol.">
        <title>The Global Catalogue of Microorganisms (GCM) 10K type strain sequencing project: providing services to taxonomists for standard genome sequencing and annotation.</title>
        <authorList>
            <consortium name="The Broad Institute Genomics Platform"/>
            <consortium name="The Broad Institute Genome Sequencing Center for Infectious Disease"/>
            <person name="Wu L."/>
            <person name="Ma J."/>
        </authorList>
    </citation>
    <scope>NUCLEOTIDE SEQUENCE [LARGE SCALE GENOMIC DNA]</scope>
    <source>
        <strain evidence="18">JCM 3175</strain>
    </source>
</reference>
<evidence type="ECO:0000256" key="12">
    <source>
        <dbReference type="SAM" id="MobiDB-lite"/>
    </source>
</evidence>
<evidence type="ECO:0000313" key="18">
    <source>
        <dbReference type="Proteomes" id="UP001500307"/>
    </source>
</evidence>
<dbReference type="InterPro" id="IPR037069">
    <property type="entry name" value="AcylCoA_DH/ox_N_sf"/>
</dbReference>